<dbReference type="AlphaFoldDB" id="A0AAV4VDW4"/>
<organism evidence="1 2">
    <name type="scientific">Caerostris darwini</name>
    <dbReference type="NCBI Taxonomy" id="1538125"/>
    <lineage>
        <taxon>Eukaryota</taxon>
        <taxon>Metazoa</taxon>
        <taxon>Ecdysozoa</taxon>
        <taxon>Arthropoda</taxon>
        <taxon>Chelicerata</taxon>
        <taxon>Arachnida</taxon>
        <taxon>Araneae</taxon>
        <taxon>Araneomorphae</taxon>
        <taxon>Entelegynae</taxon>
        <taxon>Araneoidea</taxon>
        <taxon>Araneidae</taxon>
        <taxon>Caerostris</taxon>
    </lineage>
</organism>
<gene>
    <name evidence="1" type="ORF">CDAR_398451</name>
</gene>
<proteinExistence type="predicted"/>
<reference evidence="1 2" key="1">
    <citation type="submission" date="2021-06" db="EMBL/GenBank/DDBJ databases">
        <title>Caerostris darwini draft genome.</title>
        <authorList>
            <person name="Kono N."/>
            <person name="Arakawa K."/>
        </authorList>
    </citation>
    <scope>NUCLEOTIDE SEQUENCE [LARGE SCALE GENOMIC DNA]</scope>
</reference>
<name>A0AAV4VDW4_9ARAC</name>
<keyword evidence="2" id="KW-1185">Reference proteome</keyword>
<dbReference type="Proteomes" id="UP001054837">
    <property type="component" value="Unassembled WGS sequence"/>
</dbReference>
<evidence type="ECO:0008006" key="3">
    <source>
        <dbReference type="Google" id="ProtNLM"/>
    </source>
</evidence>
<dbReference type="EMBL" id="BPLQ01012875">
    <property type="protein sequence ID" value="GIY68497.1"/>
    <property type="molecule type" value="Genomic_DNA"/>
</dbReference>
<accession>A0AAV4VDW4</accession>
<sequence length="107" mass="12015">MLTHKNDAKFRPVADFMGVELTERRPWKKGTPKEIDRVIKKRSLKGVGRLLIGQLWLSGAHIVVTSSAHASLTPRRCLKRTLPSESAISVDAPLHQLWIPQANLKSQ</sequence>
<evidence type="ECO:0000313" key="2">
    <source>
        <dbReference type="Proteomes" id="UP001054837"/>
    </source>
</evidence>
<evidence type="ECO:0000313" key="1">
    <source>
        <dbReference type="EMBL" id="GIY68497.1"/>
    </source>
</evidence>
<protein>
    <recommendedName>
        <fullName evidence="3">Sulfotransferase</fullName>
    </recommendedName>
</protein>
<comment type="caution">
    <text evidence="1">The sequence shown here is derived from an EMBL/GenBank/DDBJ whole genome shotgun (WGS) entry which is preliminary data.</text>
</comment>